<proteinExistence type="predicted"/>
<sequence length="141" mass="15396">MGVRVRIWIRIGVGIWVRVRVRSALGIEGRVATEVVAEIENEIDKVGTRVGPILQVRNGNQTRRVNMRVGAFDDHVARGIHIDAGRVTGVGLHEPDDDGDVVGDTLKRHGDGAVSLKEVDGTTVVVREGGRFGLERREGRC</sequence>
<name>A0AAQ3N5R6_VIGMU</name>
<protein>
    <submittedName>
        <fullName evidence="1">Uncharacterized protein</fullName>
    </submittedName>
</protein>
<dbReference type="AlphaFoldDB" id="A0AAQ3N5R6"/>
<gene>
    <name evidence="1" type="ORF">V8G54_024766</name>
</gene>
<accession>A0AAQ3N5R6</accession>
<dbReference type="EMBL" id="CP144694">
    <property type="protein sequence ID" value="WVZ03960.1"/>
    <property type="molecule type" value="Genomic_DNA"/>
</dbReference>
<organism evidence="1 2">
    <name type="scientific">Vigna mungo</name>
    <name type="common">Black gram</name>
    <name type="synonym">Phaseolus mungo</name>
    <dbReference type="NCBI Taxonomy" id="3915"/>
    <lineage>
        <taxon>Eukaryota</taxon>
        <taxon>Viridiplantae</taxon>
        <taxon>Streptophyta</taxon>
        <taxon>Embryophyta</taxon>
        <taxon>Tracheophyta</taxon>
        <taxon>Spermatophyta</taxon>
        <taxon>Magnoliopsida</taxon>
        <taxon>eudicotyledons</taxon>
        <taxon>Gunneridae</taxon>
        <taxon>Pentapetalae</taxon>
        <taxon>rosids</taxon>
        <taxon>fabids</taxon>
        <taxon>Fabales</taxon>
        <taxon>Fabaceae</taxon>
        <taxon>Papilionoideae</taxon>
        <taxon>50 kb inversion clade</taxon>
        <taxon>NPAAA clade</taxon>
        <taxon>indigoferoid/millettioid clade</taxon>
        <taxon>Phaseoleae</taxon>
        <taxon>Vigna</taxon>
    </lineage>
</organism>
<evidence type="ECO:0000313" key="1">
    <source>
        <dbReference type="EMBL" id="WVZ03960.1"/>
    </source>
</evidence>
<reference evidence="1 2" key="1">
    <citation type="journal article" date="2023" name="Life. Sci Alliance">
        <title>Evolutionary insights into 3D genome organization and epigenetic landscape of Vigna mungo.</title>
        <authorList>
            <person name="Junaid A."/>
            <person name="Singh B."/>
            <person name="Bhatia S."/>
        </authorList>
    </citation>
    <scope>NUCLEOTIDE SEQUENCE [LARGE SCALE GENOMIC DNA]</scope>
    <source>
        <strain evidence="1">Urdbean</strain>
    </source>
</reference>
<dbReference type="Proteomes" id="UP001374535">
    <property type="component" value="Chromosome 7"/>
</dbReference>
<keyword evidence="2" id="KW-1185">Reference proteome</keyword>
<evidence type="ECO:0000313" key="2">
    <source>
        <dbReference type="Proteomes" id="UP001374535"/>
    </source>
</evidence>